<evidence type="ECO:0000259" key="4">
    <source>
        <dbReference type="Pfam" id="PF00703"/>
    </source>
</evidence>
<dbReference type="InterPro" id="IPR006103">
    <property type="entry name" value="Glyco_hydro_2_cat"/>
</dbReference>
<dbReference type="Pfam" id="PF02837">
    <property type="entry name" value="Glyco_hydro_2_N"/>
    <property type="match status" value="1"/>
</dbReference>
<comment type="caution">
    <text evidence="7">The sequence shown here is derived from an EMBL/GenBank/DDBJ whole genome shotgun (WGS) entry which is preliminary data.</text>
</comment>
<dbReference type="AlphaFoldDB" id="A0A6L8V735"/>
<accession>A0A6L8V735</accession>
<dbReference type="GO" id="GO:0004553">
    <property type="term" value="F:hydrolase activity, hydrolyzing O-glycosyl compounds"/>
    <property type="evidence" value="ECO:0007669"/>
    <property type="project" value="InterPro"/>
</dbReference>
<dbReference type="InterPro" id="IPR013783">
    <property type="entry name" value="Ig-like_fold"/>
</dbReference>
<dbReference type="InterPro" id="IPR051913">
    <property type="entry name" value="GH2_Domain-Containing"/>
</dbReference>
<dbReference type="InterPro" id="IPR017853">
    <property type="entry name" value="GH"/>
</dbReference>
<feature type="domain" description="Glycoside hydrolase family 2 catalytic" evidence="5">
    <location>
        <begin position="281"/>
        <end position="479"/>
    </location>
</feature>
<protein>
    <submittedName>
        <fullName evidence="7">Uncharacterized protein</fullName>
    </submittedName>
</protein>
<dbReference type="InterPro" id="IPR036156">
    <property type="entry name" value="Beta-gal/glucu_dom_sf"/>
</dbReference>
<dbReference type="Gene3D" id="2.60.120.260">
    <property type="entry name" value="Galactose-binding domain-like"/>
    <property type="match status" value="1"/>
</dbReference>
<feature type="domain" description="Glycosyl hydrolases family 2 sugar binding" evidence="6">
    <location>
        <begin position="57"/>
        <end position="132"/>
    </location>
</feature>
<dbReference type="InterPro" id="IPR008979">
    <property type="entry name" value="Galactose-bd-like_sf"/>
</dbReference>
<dbReference type="SUPFAM" id="SSF49785">
    <property type="entry name" value="Galactose-binding domain-like"/>
    <property type="match status" value="1"/>
</dbReference>
<dbReference type="EMBL" id="WTUZ01000038">
    <property type="protein sequence ID" value="MZQ86097.1"/>
    <property type="molecule type" value="Genomic_DNA"/>
</dbReference>
<name>A0A6L8V735_9BACL</name>
<dbReference type="Gene3D" id="2.60.40.10">
    <property type="entry name" value="Immunoglobulins"/>
    <property type="match status" value="1"/>
</dbReference>
<proteinExistence type="inferred from homology"/>
<comment type="similarity">
    <text evidence="1">Belongs to the glycosyl hydrolase 2 family.</text>
</comment>
<keyword evidence="2" id="KW-0378">Hydrolase</keyword>
<dbReference type="PANTHER" id="PTHR42732:SF1">
    <property type="entry name" value="BETA-MANNOSIDASE"/>
    <property type="match status" value="1"/>
</dbReference>
<evidence type="ECO:0000313" key="7">
    <source>
        <dbReference type="EMBL" id="MZQ86097.1"/>
    </source>
</evidence>
<keyword evidence="3" id="KW-0326">Glycosidase</keyword>
<evidence type="ECO:0000259" key="5">
    <source>
        <dbReference type="Pfam" id="PF02836"/>
    </source>
</evidence>
<evidence type="ECO:0000313" key="8">
    <source>
        <dbReference type="Proteomes" id="UP000481087"/>
    </source>
</evidence>
<feature type="domain" description="Glycoside hydrolase family 2 immunoglobulin-like beta-sandwich" evidence="4">
    <location>
        <begin position="170"/>
        <end position="278"/>
    </location>
</feature>
<dbReference type="Gene3D" id="3.20.20.80">
    <property type="entry name" value="Glycosidases"/>
    <property type="match status" value="1"/>
</dbReference>
<dbReference type="PANTHER" id="PTHR42732">
    <property type="entry name" value="BETA-GALACTOSIDASE"/>
    <property type="match status" value="1"/>
</dbReference>
<dbReference type="SUPFAM" id="SSF49303">
    <property type="entry name" value="beta-Galactosidase/glucuronidase domain"/>
    <property type="match status" value="1"/>
</dbReference>
<gene>
    <name evidence="7" type="ORF">GQF01_28765</name>
</gene>
<evidence type="ECO:0000256" key="3">
    <source>
        <dbReference type="ARBA" id="ARBA00023295"/>
    </source>
</evidence>
<dbReference type="InterPro" id="IPR006102">
    <property type="entry name" value="Ig-like_GH2"/>
</dbReference>
<dbReference type="Pfam" id="PF02836">
    <property type="entry name" value="Glyco_hydro_2_C"/>
    <property type="match status" value="1"/>
</dbReference>
<sequence length="920" mass="104563">MTDMKMNMPKSVDRISLNGKWEASIDFAHAFREDLNAHTQWRDIIVPGCWEQIEANKQADGPVWYRRSFDVPSEWMGRRVALDFGGVNYYCEIYVNGGLACKHEGGWSGFQARVEGLLAFGAENELLIMVYKQGVRFPLRASLAGFLPDVGVIFGGIWKPVHLQLVPDVVIRDVFAKPRVLHQAVEVEFTLLTVPSDTECSVTVAAEIKDKHGKVVSRKEQTVKIPSAVERVEDKLWLMFEDAISLWSPESPTLYQLHVAVLGDTCEISSHDCRFGMKELEIYRDQFLLNGKPIYLRGVLHWGWYADTIAPIPSRDEIREELKRVKESGFNLVKHCLYVPVKDYYELADEMGVLLWQEMPMWLPEVTPEFKERTFAQFESILREVRNHPSLSIWTLGCELDQSADSTFLQELYAMAKSLTDQAIIRDNSGSGECYGGLLKEYADFYDYHFYTDFHFFPDLLSQFAGSWREDKPWVFGEFCDYDEFRNLDTTLADHGGELPWWLQYDEAVNPVAKEERWQYSRQAEKLAKLNLPFSHAQLWNNANRSAFVYRKAVLEFVRTYAKISGYVITSIKDNPIATSAVFDDKGQPKQLPEKFRMMNDATVMTLTWDNRRSWIGGGDRLVRWDPFNYTAGTFIRPHLIISHYGSSPLEDGLLTWKMVAEADGNVLGEGVLSSVVVHTGEVREIGVLEIAAPEVETPSAVTLRATLTMASTSDEAPVCNAWTLWVYPKPALTLEEQSMLVLDDPFHVFAGLSTIYPGIRTQTGLQDNTRVVITSQLLPEHESFMEQGGKVLFVQRSQYGPFALKQLSFSRESLQLFHDHPVMNRYPHEGHTSLSMFGLATDTVFDYASLPAHQPLMERLDARLFERAGYMFESAQGQGTLIATTLRFEGGLGAQPQGIVNNTGARYLLDTTIKYLLEG</sequence>
<evidence type="ECO:0000256" key="2">
    <source>
        <dbReference type="ARBA" id="ARBA00022801"/>
    </source>
</evidence>
<dbReference type="Proteomes" id="UP000481087">
    <property type="component" value="Unassembled WGS sequence"/>
</dbReference>
<dbReference type="GO" id="GO:0005975">
    <property type="term" value="P:carbohydrate metabolic process"/>
    <property type="evidence" value="ECO:0007669"/>
    <property type="project" value="InterPro"/>
</dbReference>
<dbReference type="Pfam" id="PF00703">
    <property type="entry name" value="Glyco_hydro_2"/>
    <property type="match status" value="1"/>
</dbReference>
<reference evidence="7 8" key="1">
    <citation type="submission" date="2019-12" db="EMBL/GenBank/DDBJ databases">
        <title>Paenibacillus sp. nov. sp. isolated from soil.</title>
        <authorList>
            <person name="Kim J."/>
            <person name="Jeong S.E."/>
            <person name="Jung H.S."/>
            <person name="Jeon C.O."/>
        </authorList>
    </citation>
    <scope>NUCLEOTIDE SEQUENCE [LARGE SCALE GENOMIC DNA]</scope>
    <source>
        <strain evidence="7 8">5J-6</strain>
    </source>
</reference>
<organism evidence="7 8">
    <name type="scientific">Paenibacillus silvestris</name>
    <dbReference type="NCBI Taxonomy" id="2606219"/>
    <lineage>
        <taxon>Bacteria</taxon>
        <taxon>Bacillati</taxon>
        <taxon>Bacillota</taxon>
        <taxon>Bacilli</taxon>
        <taxon>Bacillales</taxon>
        <taxon>Paenibacillaceae</taxon>
        <taxon>Paenibacillus</taxon>
    </lineage>
</organism>
<dbReference type="InterPro" id="IPR006104">
    <property type="entry name" value="Glyco_hydro_2_N"/>
</dbReference>
<keyword evidence="8" id="KW-1185">Reference proteome</keyword>
<evidence type="ECO:0000256" key="1">
    <source>
        <dbReference type="ARBA" id="ARBA00007401"/>
    </source>
</evidence>
<dbReference type="SUPFAM" id="SSF51445">
    <property type="entry name" value="(Trans)glycosidases"/>
    <property type="match status" value="1"/>
</dbReference>
<evidence type="ECO:0000259" key="6">
    <source>
        <dbReference type="Pfam" id="PF02837"/>
    </source>
</evidence>